<keyword evidence="3" id="KW-1185">Reference proteome</keyword>
<reference evidence="2 3" key="2">
    <citation type="journal article" date="2013" name="Plant Cell Physiol.">
        <title>Rice Annotation Project Database (RAP-DB): an integrative and interactive database for rice genomics.</title>
        <authorList>
            <person name="Sakai H."/>
            <person name="Lee S.S."/>
            <person name="Tanaka T."/>
            <person name="Numa H."/>
            <person name="Kim J."/>
            <person name="Kawahara Y."/>
            <person name="Wakimoto H."/>
            <person name="Yang C.C."/>
            <person name="Iwamoto M."/>
            <person name="Abe T."/>
            <person name="Yamada Y."/>
            <person name="Muto A."/>
            <person name="Inokuchi H."/>
            <person name="Ikemura T."/>
            <person name="Matsumoto T."/>
            <person name="Sasaki T."/>
            <person name="Itoh T."/>
        </authorList>
    </citation>
    <scope>NUCLEOTIDE SEQUENCE [LARGE SCALE GENOMIC DNA]</scope>
    <source>
        <strain evidence="3">cv. Nipponbare</strain>
    </source>
</reference>
<proteinExistence type="predicted"/>
<name>A0A0P0VVF4_ORYSJ</name>
<dbReference type="Proteomes" id="UP000059680">
    <property type="component" value="Chromosome 3"/>
</dbReference>
<sequence>MHLPPLPPPLPAGAAAPPPCGTMIMGRLYPSTRLTSKKSMPPEPSSVNSMSVAGGAAPPPLHWMPPEPQSPVAQVNLPVASSAQSVRAHMRPDQLAGASTVADAPCASANPVVDSGAVPAPDSSPGHTV</sequence>
<evidence type="ECO:0000256" key="1">
    <source>
        <dbReference type="SAM" id="MobiDB-lite"/>
    </source>
</evidence>
<dbReference type="Gramene" id="Os03t0244333-00">
    <property type="protein sequence ID" value="Os03t0244333-00"/>
    <property type="gene ID" value="Os03g0244333"/>
</dbReference>
<feature type="compositionally biased region" description="Pro residues" evidence="1">
    <location>
        <begin position="57"/>
        <end position="69"/>
    </location>
</feature>
<accession>A0A0P0VVF4</accession>
<protein>
    <submittedName>
        <fullName evidence="2">Os03g0244333 protein</fullName>
    </submittedName>
</protein>
<dbReference type="FunCoup" id="A0A0P0VVF4">
    <property type="interactions" value="76"/>
</dbReference>
<organism evidence="2 3">
    <name type="scientific">Oryza sativa subsp. japonica</name>
    <name type="common">Rice</name>
    <dbReference type="NCBI Taxonomy" id="39947"/>
    <lineage>
        <taxon>Eukaryota</taxon>
        <taxon>Viridiplantae</taxon>
        <taxon>Streptophyta</taxon>
        <taxon>Embryophyta</taxon>
        <taxon>Tracheophyta</taxon>
        <taxon>Spermatophyta</taxon>
        <taxon>Magnoliopsida</taxon>
        <taxon>Liliopsida</taxon>
        <taxon>Poales</taxon>
        <taxon>Poaceae</taxon>
        <taxon>BOP clade</taxon>
        <taxon>Oryzoideae</taxon>
        <taxon>Oryzeae</taxon>
        <taxon>Oryzinae</taxon>
        <taxon>Oryza</taxon>
        <taxon>Oryza sativa</taxon>
    </lineage>
</organism>
<feature type="region of interest" description="Disordered" evidence="1">
    <location>
        <begin position="29"/>
        <end position="129"/>
    </location>
</feature>
<dbReference type="PaxDb" id="39947-A0A0P0VVF4"/>
<dbReference type="AlphaFoldDB" id="A0A0P0VVF4"/>
<reference evidence="3" key="1">
    <citation type="journal article" date="2005" name="Nature">
        <title>The map-based sequence of the rice genome.</title>
        <authorList>
            <consortium name="International rice genome sequencing project (IRGSP)"/>
            <person name="Matsumoto T."/>
            <person name="Wu J."/>
            <person name="Kanamori H."/>
            <person name="Katayose Y."/>
            <person name="Fujisawa M."/>
            <person name="Namiki N."/>
            <person name="Mizuno H."/>
            <person name="Yamamoto K."/>
            <person name="Antonio B.A."/>
            <person name="Baba T."/>
            <person name="Sakata K."/>
            <person name="Nagamura Y."/>
            <person name="Aoki H."/>
            <person name="Arikawa K."/>
            <person name="Arita K."/>
            <person name="Bito T."/>
            <person name="Chiden Y."/>
            <person name="Fujitsuka N."/>
            <person name="Fukunaka R."/>
            <person name="Hamada M."/>
            <person name="Harada C."/>
            <person name="Hayashi A."/>
            <person name="Hijishita S."/>
            <person name="Honda M."/>
            <person name="Hosokawa S."/>
            <person name="Ichikawa Y."/>
            <person name="Idonuma A."/>
            <person name="Iijima M."/>
            <person name="Ikeda M."/>
            <person name="Ikeno M."/>
            <person name="Ito K."/>
            <person name="Ito S."/>
            <person name="Ito T."/>
            <person name="Ito Y."/>
            <person name="Ito Y."/>
            <person name="Iwabuchi A."/>
            <person name="Kamiya K."/>
            <person name="Karasawa W."/>
            <person name="Kurita K."/>
            <person name="Katagiri S."/>
            <person name="Kikuta A."/>
            <person name="Kobayashi H."/>
            <person name="Kobayashi N."/>
            <person name="Machita K."/>
            <person name="Maehara T."/>
            <person name="Masukawa M."/>
            <person name="Mizubayashi T."/>
            <person name="Mukai Y."/>
            <person name="Nagasaki H."/>
            <person name="Nagata Y."/>
            <person name="Naito S."/>
            <person name="Nakashima M."/>
            <person name="Nakama Y."/>
            <person name="Nakamichi Y."/>
            <person name="Nakamura M."/>
            <person name="Meguro A."/>
            <person name="Negishi M."/>
            <person name="Ohta I."/>
            <person name="Ohta T."/>
            <person name="Okamoto M."/>
            <person name="Ono N."/>
            <person name="Saji S."/>
            <person name="Sakaguchi M."/>
            <person name="Sakai K."/>
            <person name="Shibata M."/>
            <person name="Shimokawa T."/>
            <person name="Song J."/>
            <person name="Takazaki Y."/>
            <person name="Terasawa K."/>
            <person name="Tsugane M."/>
            <person name="Tsuji K."/>
            <person name="Ueda S."/>
            <person name="Waki K."/>
            <person name="Yamagata H."/>
            <person name="Yamamoto M."/>
            <person name="Yamamoto S."/>
            <person name="Yamane H."/>
            <person name="Yoshiki S."/>
            <person name="Yoshihara R."/>
            <person name="Yukawa K."/>
            <person name="Zhong H."/>
            <person name="Yano M."/>
            <person name="Yuan Q."/>
            <person name="Ouyang S."/>
            <person name="Liu J."/>
            <person name="Jones K.M."/>
            <person name="Gansberger K."/>
            <person name="Moffat K."/>
            <person name="Hill J."/>
            <person name="Bera J."/>
            <person name="Fadrosh D."/>
            <person name="Jin S."/>
            <person name="Johri S."/>
            <person name="Kim M."/>
            <person name="Overton L."/>
            <person name="Reardon M."/>
            <person name="Tsitrin T."/>
            <person name="Vuong H."/>
            <person name="Weaver B."/>
            <person name="Ciecko A."/>
            <person name="Tallon L."/>
            <person name="Jackson J."/>
            <person name="Pai G."/>
            <person name="Aken S.V."/>
            <person name="Utterback T."/>
            <person name="Reidmuller S."/>
            <person name="Feldblyum T."/>
            <person name="Hsiao J."/>
            <person name="Zismann V."/>
            <person name="Iobst S."/>
            <person name="de Vazeille A.R."/>
            <person name="Buell C.R."/>
            <person name="Ying K."/>
            <person name="Li Y."/>
            <person name="Lu T."/>
            <person name="Huang Y."/>
            <person name="Zhao Q."/>
            <person name="Feng Q."/>
            <person name="Zhang L."/>
            <person name="Zhu J."/>
            <person name="Weng Q."/>
            <person name="Mu J."/>
            <person name="Lu Y."/>
            <person name="Fan D."/>
            <person name="Liu Y."/>
            <person name="Guan J."/>
            <person name="Zhang Y."/>
            <person name="Yu S."/>
            <person name="Liu X."/>
            <person name="Zhang Y."/>
            <person name="Hong G."/>
            <person name="Han B."/>
            <person name="Choisne N."/>
            <person name="Demange N."/>
            <person name="Orjeda G."/>
            <person name="Samain S."/>
            <person name="Cattolico L."/>
            <person name="Pelletier E."/>
            <person name="Couloux A."/>
            <person name="Segurens B."/>
            <person name="Wincker P."/>
            <person name="D'Hont A."/>
            <person name="Scarpelli C."/>
            <person name="Weissenbach J."/>
            <person name="Salanoubat M."/>
            <person name="Quetier F."/>
            <person name="Yu Y."/>
            <person name="Kim H.R."/>
            <person name="Rambo T."/>
            <person name="Currie J."/>
            <person name="Collura K."/>
            <person name="Luo M."/>
            <person name="Yang T."/>
            <person name="Ammiraju J.S.S."/>
            <person name="Engler F."/>
            <person name="Soderlund C."/>
            <person name="Wing R.A."/>
            <person name="Palmer L.E."/>
            <person name="de la Bastide M."/>
            <person name="Spiegel L."/>
            <person name="Nascimento L."/>
            <person name="Zutavern T."/>
            <person name="O'Shaughnessy A."/>
            <person name="Dike S."/>
            <person name="Dedhia N."/>
            <person name="Preston R."/>
            <person name="Balija V."/>
            <person name="McCombie W.R."/>
            <person name="Chow T."/>
            <person name="Chen H."/>
            <person name="Chung M."/>
            <person name="Chen C."/>
            <person name="Shaw J."/>
            <person name="Wu H."/>
            <person name="Hsiao K."/>
            <person name="Chao Y."/>
            <person name="Chu M."/>
            <person name="Cheng C."/>
            <person name="Hour A."/>
            <person name="Lee P."/>
            <person name="Lin S."/>
            <person name="Lin Y."/>
            <person name="Liou J."/>
            <person name="Liu S."/>
            <person name="Hsing Y."/>
            <person name="Raghuvanshi S."/>
            <person name="Mohanty A."/>
            <person name="Bharti A.K."/>
            <person name="Gaur A."/>
            <person name="Gupta V."/>
            <person name="Kumar D."/>
            <person name="Ravi V."/>
            <person name="Vij S."/>
            <person name="Kapur A."/>
            <person name="Khurana P."/>
            <person name="Khurana P."/>
            <person name="Khurana J.P."/>
            <person name="Tyagi A.K."/>
            <person name="Gaikwad K."/>
            <person name="Singh A."/>
            <person name="Dalal V."/>
            <person name="Srivastava S."/>
            <person name="Dixit A."/>
            <person name="Pal A.K."/>
            <person name="Ghazi I.A."/>
            <person name="Yadav M."/>
            <person name="Pandit A."/>
            <person name="Bhargava A."/>
            <person name="Sureshbabu K."/>
            <person name="Batra K."/>
            <person name="Sharma T.R."/>
            <person name="Mohapatra T."/>
            <person name="Singh N.K."/>
            <person name="Messing J."/>
            <person name="Nelson A.B."/>
            <person name="Fuks G."/>
            <person name="Kavchok S."/>
            <person name="Keizer G."/>
            <person name="Linton E."/>
            <person name="Llaca V."/>
            <person name="Song R."/>
            <person name="Tanyolac B."/>
            <person name="Young S."/>
            <person name="Ho-Il K."/>
            <person name="Hahn J.H."/>
            <person name="Sangsakoo G."/>
            <person name="Vanavichit A."/>
            <person name="de Mattos Luiz.A.T."/>
            <person name="Zimmer P.D."/>
            <person name="Malone G."/>
            <person name="Dellagostin O."/>
            <person name="de Oliveira A.C."/>
            <person name="Bevan M."/>
            <person name="Bancroft I."/>
            <person name="Minx P."/>
            <person name="Cordum H."/>
            <person name="Wilson R."/>
            <person name="Cheng Z."/>
            <person name="Jin W."/>
            <person name="Jiang J."/>
            <person name="Leong S.A."/>
            <person name="Iwama H."/>
            <person name="Gojobori T."/>
            <person name="Itoh T."/>
            <person name="Niimura Y."/>
            <person name="Fujii Y."/>
            <person name="Habara T."/>
            <person name="Sakai H."/>
            <person name="Sato Y."/>
            <person name="Wilson G."/>
            <person name="Kumar K."/>
            <person name="McCouch S."/>
            <person name="Juretic N."/>
            <person name="Hoen D."/>
            <person name="Wright S."/>
            <person name="Bruskiewich R."/>
            <person name="Bureau T."/>
            <person name="Miyao A."/>
            <person name="Hirochika H."/>
            <person name="Nishikawa T."/>
            <person name="Kadowaki K."/>
            <person name="Sugiura M."/>
            <person name="Burr B."/>
            <person name="Sasaki T."/>
        </authorList>
    </citation>
    <scope>NUCLEOTIDE SEQUENCE [LARGE SCALE GENOMIC DNA]</scope>
    <source>
        <strain evidence="3">cv. Nipponbare</strain>
    </source>
</reference>
<reference evidence="2 3" key="3">
    <citation type="journal article" date="2013" name="Rice">
        <title>Improvement of the Oryza sativa Nipponbare reference genome using next generation sequence and optical map data.</title>
        <authorList>
            <person name="Kawahara Y."/>
            <person name="de la Bastide M."/>
            <person name="Hamilton J.P."/>
            <person name="Kanamori H."/>
            <person name="McCombie W.R."/>
            <person name="Ouyang S."/>
            <person name="Schwartz D.C."/>
            <person name="Tanaka T."/>
            <person name="Wu J."/>
            <person name="Zhou S."/>
            <person name="Childs K.L."/>
            <person name="Davidson R.M."/>
            <person name="Lin H."/>
            <person name="Quesada-Ocampo L."/>
            <person name="Vaillancourt B."/>
            <person name="Sakai H."/>
            <person name="Lee S.S."/>
            <person name="Kim J."/>
            <person name="Numa H."/>
            <person name="Itoh T."/>
            <person name="Buell C.R."/>
            <person name="Matsumoto T."/>
        </authorList>
    </citation>
    <scope>NUCLEOTIDE SEQUENCE [LARGE SCALE GENOMIC DNA]</scope>
    <source>
        <strain evidence="3">cv. Nipponbare</strain>
    </source>
</reference>
<evidence type="ECO:0000313" key="2">
    <source>
        <dbReference type="EMBL" id="BAS83223.1"/>
    </source>
</evidence>
<dbReference type="InParanoid" id="A0A0P0VVF4"/>
<dbReference type="EMBL" id="AP014959">
    <property type="protein sequence ID" value="BAS83223.1"/>
    <property type="molecule type" value="Genomic_DNA"/>
</dbReference>
<gene>
    <name evidence="2" type="ordered locus">Os03g0244333</name>
    <name evidence="2" type="ORF">OSNPB_030244333</name>
</gene>
<evidence type="ECO:0000313" key="3">
    <source>
        <dbReference type="Proteomes" id="UP000059680"/>
    </source>
</evidence>